<comment type="similarity">
    <text evidence="2 12">Belongs to the RNA methyltransferase RsmE family.</text>
</comment>
<comment type="function">
    <text evidence="10 12">Specifically methylates the N3 position of the uracil ring of uridine 1498 (m3U1498) in 16S rRNA. Acts on the fully assembled 30S ribosomal subunit.</text>
</comment>
<evidence type="ECO:0000256" key="7">
    <source>
        <dbReference type="ARBA" id="ARBA00022603"/>
    </source>
</evidence>
<dbReference type="PANTHER" id="PTHR30027:SF3">
    <property type="entry name" value="16S RRNA (URACIL(1498)-N(3))-METHYLTRANSFERASE"/>
    <property type="match status" value="1"/>
</dbReference>
<organism evidence="14 15">
    <name type="scientific">Lampropedia cohaerens</name>
    <dbReference type="NCBI Taxonomy" id="1610491"/>
    <lineage>
        <taxon>Bacteria</taxon>
        <taxon>Pseudomonadati</taxon>
        <taxon>Pseudomonadota</taxon>
        <taxon>Betaproteobacteria</taxon>
        <taxon>Burkholderiales</taxon>
        <taxon>Comamonadaceae</taxon>
        <taxon>Lampropedia</taxon>
    </lineage>
</organism>
<dbReference type="AlphaFoldDB" id="A0A0U1PWM6"/>
<evidence type="ECO:0000256" key="11">
    <source>
        <dbReference type="ARBA" id="ARBA00047944"/>
    </source>
</evidence>
<dbReference type="InterPro" id="IPR029028">
    <property type="entry name" value="Alpha/beta_knot_MTases"/>
</dbReference>
<accession>A0A0U1PWM6</accession>
<evidence type="ECO:0000256" key="6">
    <source>
        <dbReference type="ARBA" id="ARBA00022552"/>
    </source>
</evidence>
<comment type="subcellular location">
    <subcellularLocation>
        <location evidence="1 12">Cytoplasm</location>
    </subcellularLocation>
</comment>
<dbReference type="Gene3D" id="2.40.240.20">
    <property type="entry name" value="Hypothetical PUA domain-like, domain 1"/>
    <property type="match status" value="1"/>
</dbReference>
<feature type="domain" description="Ribosomal RNA small subunit methyltransferase E methyltransferase" evidence="13">
    <location>
        <begin position="74"/>
        <end position="249"/>
    </location>
</feature>
<dbReference type="EMBL" id="LBNQ01000041">
    <property type="protein sequence ID" value="KKW66891.1"/>
    <property type="molecule type" value="Genomic_DNA"/>
</dbReference>
<keyword evidence="6 12" id="KW-0698">rRNA processing</keyword>
<evidence type="ECO:0000313" key="14">
    <source>
        <dbReference type="EMBL" id="KKW66891.1"/>
    </source>
</evidence>
<evidence type="ECO:0000256" key="3">
    <source>
        <dbReference type="ARBA" id="ARBA00012328"/>
    </source>
</evidence>
<dbReference type="PATRIC" id="fig|1610491.3.peg.2918"/>
<dbReference type="NCBIfam" id="TIGR00046">
    <property type="entry name" value="RsmE family RNA methyltransferase"/>
    <property type="match status" value="1"/>
</dbReference>
<protein>
    <recommendedName>
        <fullName evidence="4 12">Ribosomal RNA small subunit methyltransferase E</fullName>
        <ecNumber evidence="3 12">2.1.1.193</ecNumber>
    </recommendedName>
</protein>
<comment type="caution">
    <text evidence="14">The sequence shown here is derived from an EMBL/GenBank/DDBJ whole genome shotgun (WGS) entry which is preliminary data.</text>
</comment>
<evidence type="ECO:0000256" key="12">
    <source>
        <dbReference type="PIRNR" id="PIRNR015601"/>
    </source>
</evidence>
<evidence type="ECO:0000256" key="1">
    <source>
        <dbReference type="ARBA" id="ARBA00004496"/>
    </source>
</evidence>
<keyword evidence="5 12" id="KW-0963">Cytoplasm</keyword>
<dbReference type="InterPro" id="IPR015947">
    <property type="entry name" value="PUA-like_sf"/>
</dbReference>
<evidence type="ECO:0000256" key="4">
    <source>
        <dbReference type="ARBA" id="ARBA00013673"/>
    </source>
</evidence>
<dbReference type="InterPro" id="IPR046886">
    <property type="entry name" value="RsmE_MTase_dom"/>
</dbReference>
<dbReference type="Proteomes" id="UP000050580">
    <property type="component" value="Unassembled WGS sequence"/>
</dbReference>
<keyword evidence="15" id="KW-1185">Reference proteome</keyword>
<dbReference type="Gene3D" id="3.40.1280.10">
    <property type="match status" value="1"/>
</dbReference>
<dbReference type="OrthoDB" id="9815641at2"/>
<dbReference type="SUPFAM" id="SSF88697">
    <property type="entry name" value="PUA domain-like"/>
    <property type="match status" value="1"/>
</dbReference>
<dbReference type="EC" id="2.1.1.193" evidence="3 12"/>
<dbReference type="GO" id="GO:0005737">
    <property type="term" value="C:cytoplasm"/>
    <property type="evidence" value="ECO:0007669"/>
    <property type="project" value="UniProtKB-SubCell"/>
</dbReference>
<dbReference type="CDD" id="cd18084">
    <property type="entry name" value="RsmE-like"/>
    <property type="match status" value="1"/>
</dbReference>
<evidence type="ECO:0000256" key="10">
    <source>
        <dbReference type="ARBA" id="ARBA00025699"/>
    </source>
</evidence>
<evidence type="ECO:0000256" key="8">
    <source>
        <dbReference type="ARBA" id="ARBA00022679"/>
    </source>
</evidence>
<dbReference type="PANTHER" id="PTHR30027">
    <property type="entry name" value="RIBOSOMAL RNA SMALL SUBUNIT METHYLTRANSFERASE E"/>
    <property type="match status" value="1"/>
</dbReference>
<dbReference type="PIRSF" id="PIRSF015601">
    <property type="entry name" value="MTase_slr0722"/>
    <property type="match status" value="1"/>
</dbReference>
<evidence type="ECO:0000313" key="15">
    <source>
        <dbReference type="Proteomes" id="UP000050580"/>
    </source>
</evidence>
<dbReference type="InterPro" id="IPR029026">
    <property type="entry name" value="tRNA_m1G_MTases_N"/>
</dbReference>
<dbReference type="GO" id="GO:0070042">
    <property type="term" value="F:rRNA (uridine-N3-)-methyltransferase activity"/>
    <property type="evidence" value="ECO:0007669"/>
    <property type="project" value="TreeGrafter"/>
</dbReference>
<keyword evidence="8 12" id="KW-0808">Transferase</keyword>
<comment type="catalytic activity">
    <reaction evidence="11 12">
        <text>uridine(1498) in 16S rRNA + S-adenosyl-L-methionine = N(3)-methyluridine(1498) in 16S rRNA + S-adenosyl-L-homocysteine + H(+)</text>
        <dbReference type="Rhea" id="RHEA:42920"/>
        <dbReference type="Rhea" id="RHEA-COMP:10283"/>
        <dbReference type="Rhea" id="RHEA-COMP:10284"/>
        <dbReference type="ChEBI" id="CHEBI:15378"/>
        <dbReference type="ChEBI" id="CHEBI:57856"/>
        <dbReference type="ChEBI" id="CHEBI:59789"/>
        <dbReference type="ChEBI" id="CHEBI:65315"/>
        <dbReference type="ChEBI" id="CHEBI:74502"/>
        <dbReference type="EC" id="2.1.1.193"/>
    </reaction>
</comment>
<dbReference type="SUPFAM" id="SSF75217">
    <property type="entry name" value="alpha/beta knot"/>
    <property type="match status" value="1"/>
</dbReference>
<dbReference type="GO" id="GO:0070475">
    <property type="term" value="P:rRNA base methylation"/>
    <property type="evidence" value="ECO:0007669"/>
    <property type="project" value="TreeGrafter"/>
</dbReference>
<gene>
    <name evidence="14" type="ORF">AAV94_13750</name>
</gene>
<name>A0A0U1PWM6_9BURK</name>
<dbReference type="Pfam" id="PF04452">
    <property type="entry name" value="Methyltrans_RNA"/>
    <property type="match status" value="1"/>
</dbReference>
<dbReference type="STRING" id="1610491.AAV94_13750"/>
<evidence type="ECO:0000256" key="5">
    <source>
        <dbReference type="ARBA" id="ARBA00022490"/>
    </source>
</evidence>
<keyword evidence="9 12" id="KW-0949">S-adenosyl-L-methionine</keyword>
<dbReference type="NCBIfam" id="NF008692">
    <property type="entry name" value="PRK11713.1-5"/>
    <property type="match status" value="1"/>
</dbReference>
<dbReference type="InterPro" id="IPR006700">
    <property type="entry name" value="RsmE"/>
</dbReference>
<reference evidence="14 15" key="1">
    <citation type="submission" date="2015-05" db="EMBL/GenBank/DDBJ databases">
        <title>Draft genome sequence of Lampropedia sp. CT6, isolated from the microbial mat of a hot water spring, located at Manikaran, India.</title>
        <authorList>
            <person name="Tripathi C."/>
            <person name="Rani P."/>
            <person name="Mahato N.K."/>
            <person name="Lal R."/>
        </authorList>
    </citation>
    <scope>NUCLEOTIDE SEQUENCE [LARGE SCALE GENOMIC DNA]</scope>
    <source>
        <strain evidence="14 15">CT6</strain>
    </source>
</reference>
<proteinExistence type="inferred from homology"/>
<sequence>MPRIYCTDHLQPGLELDLPSGAARHVQVLRMQPGQALCLFPGTQANGEFTASILEMGRQHVRVRVEQAHTVDREAALALHLAVGMPANDRMDWLVEKATELGVARITPLMTERSVLRLKAERADKKRQHWQAIAIAACEQSGRNTVPVVDAPCTLAEFVATVGAAGQPAHSERWVLSLAADARPVTQRLAALPQPCQGTHAGRVLALSGPEGGLSAPEETLLRAQGFSPVSLGARTLRADTAAIALTSAATLYLPEKRAHA</sequence>
<evidence type="ECO:0000256" key="2">
    <source>
        <dbReference type="ARBA" id="ARBA00005528"/>
    </source>
</evidence>
<keyword evidence="7 12" id="KW-0489">Methyltransferase</keyword>
<evidence type="ECO:0000256" key="9">
    <source>
        <dbReference type="ARBA" id="ARBA00022691"/>
    </source>
</evidence>
<evidence type="ECO:0000259" key="13">
    <source>
        <dbReference type="Pfam" id="PF04452"/>
    </source>
</evidence>